<protein>
    <submittedName>
        <fullName evidence="3">Uncharacterized protein Spc105R</fullName>
    </submittedName>
</protein>
<accession>A0AB40D7Q1</accession>
<organism evidence="2 3">
    <name type="scientific">Drosophila suzukii</name>
    <name type="common">Spotted-wing drosophila fruit fly</name>
    <dbReference type="NCBI Taxonomy" id="28584"/>
    <lineage>
        <taxon>Eukaryota</taxon>
        <taxon>Metazoa</taxon>
        <taxon>Ecdysozoa</taxon>
        <taxon>Arthropoda</taxon>
        <taxon>Hexapoda</taxon>
        <taxon>Insecta</taxon>
        <taxon>Pterygota</taxon>
        <taxon>Neoptera</taxon>
        <taxon>Endopterygota</taxon>
        <taxon>Diptera</taxon>
        <taxon>Brachycera</taxon>
        <taxon>Muscomorpha</taxon>
        <taxon>Ephydroidea</taxon>
        <taxon>Drosophilidae</taxon>
        <taxon>Drosophila</taxon>
        <taxon>Sophophora</taxon>
    </lineage>
</organism>
<proteinExistence type="predicted"/>
<feature type="compositionally biased region" description="Basic residues" evidence="1">
    <location>
        <begin position="1245"/>
        <end position="1257"/>
    </location>
</feature>
<feature type="compositionally biased region" description="Polar residues" evidence="1">
    <location>
        <begin position="1208"/>
        <end position="1218"/>
    </location>
</feature>
<gene>
    <name evidence="3" type="primary">Spc105R</name>
</gene>
<feature type="region of interest" description="Disordered" evidence="1">
    <location>
        <begin position="1654"/>
        <end position="1675"/>
    </location>
</feature>
<feature type="region of interest" description="Disordered" evidence="1">
    <location>
        <begin position="1208"/>
        <end position="1264"/>
    </location>
</feature>
<feature type="region of interest" description="Disordered" evidence="1">
    <location>
        <begin position="1"/>
        <end position="26"/>
    </location>
</feature>
<dbReference type="GeneID" id="108013409"/>
<keyword evidence="2" id="KW-1185">Reference proteome</keyword>
<feature type="region of interest" description="Disordered" evidence="1">
    <location>
        <begin position="1303"/>
        <end position="1334"/>
    </location>
</feature>
<feature type="compositionally biased region" description="Basic and acidic residues" evidence="1">
    <location>
        <begin position="87"/>
        <end position="104"/>
    </location>
</feature>
<feature type="region of interest" description="Disordered" evidence="1">
    <location>
        <begin position="59"/>
        <end position="111"/>
    </location>
</feature>
<reference evidence="3" key="1">
    <citation type="submission" date="2025-08" db="UniProtKB">
        <authorList>
            <consortium name="RefSeq"/>
        </authorList>
    </citation>
    <scope>IDENTIFICATION</scope>
</reference>
<evidence type="ECO:0000313" key="2">
    <source>
        <dbReference type="Proteomes" id="UP001652628"/>
    </source>
</evidence>
<dbReference type="RefSeq" id="XP_065720242.2">
    <property type="nucleotide sequence ID" value="XM_065864170.2"/>
</dbReference>
<dbReference type="Proteomes" id="UP001652628">
    <property type="component" value="Chromosome 3"/>
</dbReference>
<evidence type="ECO:0000256" key="1">
    <source>
        <dbReference type="SAM" id="MobiDB-lite"/>
    </source>
</evidence>
<feature type="compositionally biased region" description="Polar residues" evidence="1">
    <location>
        <begin position="69"/>
        <end position="78"/>
    </location>
</feature>
<evidence type="ECO:0000313" key="3">
    <source>
        <dbReference type="RefSeq" id="XP_065720242.2"/>
    </source>
</evidence>
<name>A0AB40D7Q1_DROSZ</name>
<sequence length="2087" mass="238063">MNANNRRSSLRKAAPVEDDATTTNQATVKQQIKRRISFSGKKFVREFVNTKETNNWDDSYEVSEHNAEDSTGSRSVAGSGSLPRVSQDADKENVPLPGHHERSVTDSTLNLQTSVDVTMLPGEPRISSSRNANNTTSICLSSEERKALQSSLYDHRAMDKTYDLMSQSLITRIQSQTSHFEDPSFEQPPIERGKSVNTPVAKGISDSFMDITPLGFAVPAPTPAPAVSAPTVPALAPVPAPVNPPAQQSFMDLEDDSIMREMREFTKKEKKTPVQKSLFMDIEEAAREIKNKTQHGPVDISFDCPLNVSEDRDRSPSNSFESNNSTINFMKDESMLIPFDMISGKNISRKLNFRQLNDELEAGKIQLFPNGPKTPTTDRKTTKNRFWQGLEGEDSSPRKDIRSIKPRAMLNFSENMTMSPAPTSPIRKEKDKLKVMDDKRKYRLSQADEMMLDNTNFLAHAKLGDETQSRNNSKNSTRRETTYDNSELNLEYPINSHSFHPIPSSKPRQTICKAEEMQQDQLDLPAISGVNAVPPRRTLHLNESMDQEATKSMHVRKEIAVTTEQTVYEKSTTSQENARKGTVWACTKAKRRETLLLQESMDITSPCKDLHLEPTSAPAVNVQPKANHTLYLAEPLEEEEVNRSEIFPLTNVAQKEIKSKPRQTMLLEEPMDESRDMMDQPVYNSKRKTLHLAEPLEEEEVIPDRLLPTKTFPHQEQKSKARQTLLLEEPMEEEMFNNEKEPVICDAKRKTLHLAEPFEEDKTIPVKNILSNQGNKSKARQTLLLEEPMEEEPAFGDPFGAENLMTLTKSRKTLTTTESIEEDSCVPMLKNKSIVTQKTIDRSTAPQRQKSRHTLIMSEPIEEEQVAPIQCQEQSRLKSRSTVLLHEPVQEDFVPGKDDNSVGLKSRQTLIMSEPIEEDVEQPRPESFSIFMDSQCDDKLQTKKADEHVCKLKPIDQTKEPLTEVGHKNTSSNRSLRSGSTLRMTEPIEYTHKSIAHKNDQSHYKSRNTKLMEESFGEMTIKSGSRPSKSRQTILTAEPIEEDEEIYKSMANNNEPSKLMSNRTKLIEESIMEIESEEPVQPSKPRQTLLGAEDEEIYKSMANNNDQSKLMSNRTKFMAESIMEIVSENPVQPSKPRQTLLVAEPIKEDEEVHKKPKDHMITHFVEGSMQQTTTKVNDQRRRQTLVNAEPIEEDLELLNPMKNSMDQSLLKSRLTDQTSKSRSSKSRHTLVMAEPIEEDSEPVKPRNHHRSQHHQKPRNTLVTHEPIQEDIVAGVEENSLRPLISKHRKTIIMAEPIKEDTSVYNKSKTSNSSEYHLESKNTSNSRGNTTSKSRQTLLIPEPIEEDDISFGNYRETKNVAGTTLPSAENENLRKTRSTLVRAQSIEIEKDTIPTAQSPRRHTLLLSEPMDEDEELPAHNYPTNEEQLPEKPKKGVLNALKDTTFGNSLEREEGAIPSKAKALQTMLITPVPNTRILSRISQFTTYTPGMSLTEFEDQEEMSKIPIPEKKRKQFSTYQPQQMELVGDASGIGTPLRHAQLKRLPLHLTPNLPESKKRHTHLFTDSNMDITMEEEQEGAWGTTKPMLEAGTIKCRRTYTVNPMDASVQALRDYHPAINELNKKSSLDMLELPQKLEYNTDLDDKPITISDVTNYFQQQKEEQRRSSERESAGSNDRTFKSYAATNLKFINLTGNTTTFAAAQDADGEQKEQSIEIDNVRLSLVSTLAEETDDEGVEEEECQEEHPPKTELCEDQPVVIAGSSRSCKKCTNCNQSLSETKLSNDSFVLPHKKLWDFSRQQQRLRIIRQKPTMKEVNLYWELEEQTRMSRCHETDDSMDQSRVEEEPTPWDKAALLDLCKIRTGPPKATDKPTESFFECLKCLLAEQQPNWIFDFQRKISQQMIFYHRLVTTFRIVVNYKIEDMAEESAISVCSIELDNEVTTRKDHWTSGEHFLNFQLSLRLPLNLTEAIEGSDETAFLKFLKHIDQKIVEIKQTFHSLLTVLTEKRARLLREANHTIVKKIVRKCIEDEPLVRLEKTSFVIDVSNIEEVSFMDILRPELHLFNENIQYLPKGIAFLEAFLADPEQYLKK</sequence>
<feature type="region of interest" description="Disordered" evidence="1">
    <location>
        <begin position="461"/>
        <end position="484"/>
    </location>
</feature>
<feature type="compositionally biased region" description="Basic and acidic residues" evidence="1">
    <location>
        <begin position="1656"/>
        <end position="1668"/>
    </location>
</feature>